<feature type="region of interest" description="Disordered" evidence="3">
    <location>
        <begin position="505"/>
        <end position="544"/>
    </location>
</feature>
<keyword evidence="1" id="KW-0433">Leucine-rich repeat</keyword>
<dbReference type="InterPro" id="IPR032675">
    <property type="entry name" value="LRR_dom_sf"/>
</dbReference>
<proteinExistence type="predicted"/>
<organism evidence="6 7">
    <name type="scientific">Bos indicus x Bos taurus</name>
    <name type="common">Hybrid cattle</name>
    <dbReference type="NCBI Taxonomy" id="30522"/>
    <lineage>
        <taxon>Eukaryota</taxon>
        <taxon>Metazoa</taxon>
        <taxon>Chordata</taxon>
        <taxon>Craniata</taxon>
        <taxon>Vertebrata</taxon>
        <taxon>Euteleostomi</taxon>
        <taxon>Mammalia</taxon>
        <taxon>Eutheria</taxon>
        <taxon>Laurasiatheria</taxon>
        <taxon>Artiodactyla</taxon>
        <taxon>Ruminantia</taxon>
        <taxon>Pecora</taxon>
        <taxon>Bovidae</taxon>
        <taxon>Bovinae</taxon>
        <taxon>Bos</taxon>
    </lineage>
</organism>
<evidence type="ECO:0000313" key="6">
    <source>
        <dbReference type="Ensembl" id="ENSBIXP00005039437.1"/>
    </source>
</evidence>
<dbReference type="SUPFAM" id="SSF47576">
    <property type="entry name" value="Calponin-homology domain, CH-domain"/>
    <property type="match status" value="1"/>
</dbReference>
<dbReference type="GO" id="GO:2000405">
    <property type="term" value="P:negative regulation of T cell migration"/>
    <property type="evidence" value="ECO:0007669"/>
    <property type="project" value="Ensembl"/>
</dbReference>
<dbReference type="InterPro" id="IPR001611">
    <property type="entry name" value="Leu-rich_rpt"/>
</dbReference>
<dbReference type="FunFam" id="3.80.10.10:FF:000007">
    <property type="entry name" value="Leucine-rich repeat and calponin homology domain-containing protein 1 isoform 3"/>
    <property type="match status" value="1"/>
</dbReference>
<dbReference type="Proteomes" id="UP000429181">
    <property type="component" value="Chromosome 12"/>
</dbReference>
<dbReference type="Gene3D" id="1.10.418.10">
    <property type="entry name" value="Calponin-like domain"/>
    <property type="match status" value="1"/>
</dbReference>
<evidence type="ECO:0000313" key="7">
    <source>
        <dbReference type="Proteomes" id="UP000429181"/>
    </source>
</evidence>
<dbReference type="FunFam" id="1.10.418.10:FF:000021">
    <property type="entry name" value="Leucine-rich repeat and calponin homology domain-containing protein 1 isoform 3"/>
    <property type="match status" value="1"/>
</dbReference>
<evidence type="ECO:0000256" key="3">
    <source>
        <dbReference type="SAM" id="MobiDB-lite"/>
    </source>
</evidence>
<evidence type="ECO:0000259" key="5">
    <source>
        <dbReference type="PROSITE" id="PS50021"/>
    </source>
</evidence>
<evidence type="ECO:0000256" key="4">
    <source>
        <dbReference type="SAM" id="Phobius"/>
    </source>
</evidence>
<evidence type="ECO:0000256" key="1">
    <source>
        <dbReference type="ARBA" id="ARBA00022614"/>
    </source>
</evidence>
<protein>
    <submittedName>
        <fullName evidence="6">Leucine rich repeats and calponin homology domain containing 1</fullName>
    </submittedName>
</protein>
<dbReference type="GeneID" id="113902218"/>
<feature type="compositionally biased region" description="Basic and acidic residues" evidence="3">
    <location>
        <begin position="311"/>
        <end position="322"/>
    </location>
</feature>
<dbReference type="PROSITE" id="PS51450">
    <property type="entry name" value="LRR"/>
    <property type="match status" value="1"/>
</dbReference>
<keyword evidence="4" id="KW-0812">Transmembrane</keyword>
<dbReference type="Ensembl" id="ENSBIXT00005030832.1">
    <property type="protein sequence ID" value="ENSBIXP00005039437.1"/>
    <property type="gene ID" value="ENSBIXG00005021912.1"/>
</dbReference>
<feature type="compositionally biased region" description="Gly residues" evidence="3">
    <location>
        <begin position="35"/>
        <end position="53"/>
    </location>
</feature>
<dbReference type="InterPro" id="IPR050216">
    <property type="entry name" value="LRR_domain-containing"/>
</dbReference>
<keyword evidence="2" id="KW-0677">Repeat</keyword>
<accession>A0A4W2I975</accession>
<dbReference type="SMART" id="SM00364">
    <property type="entry name" value="LRR_BAC"/>
    <property type="match status" value="4"/>
</dbReference>
<dbReference type="AlphaFoldDB" id="A0A4W2I975"/>
<sequence length="763" mass="84621">MATPGSEPQPFVPALSVATLHPHHHPHHHHHHHGGTGASGGAAGGGGGGGGGGGFNLPLNRGLERALEEAANSGGLNLSARKLKEFPRTAAPAHDLSDTVQADLSKNRLVEVPMELCHFVSLEILNLYHNCIRVIPEAIINLQMLTYLNLSRNQLSALPACLCGLPLKVLIASNNKLGSLPEEIGQLKQLMELDVSCNEITALPQQIGQLKSLRELNVRRNYLKVLPQELVDLPLVKFDFSCNKVLVIPICFREMKQLQVLLLENNPLQSPPAQICTKGKVHIFKYLSIQACQIKTTDSLYLHTMERPHLHQQVEDGKKDSDSGVGSDNGDKRLSATEPSDEDAVSLNVPMSNIMEEEQMKEDSCHRLSPVQGGFHQEFQPVPSLVSNNDNLGEDRGQFSHGTDVLHSEFINYGKEKTEACEELLRIEEDAHWPSEGTISASKDQDLDIAMIEQLREAVDLLQDPSRLSTDITERSVVNFYPVDPADDLELQDSTLNGKIQLERSPECEAQNDLTLQSNGSEYSPNEMRENSPASSPTNTSTALFGLKPRSDPALTLPPISFNKLTQAQTWDSSSYCVPSAGDSDNVFLRPQRNLESIDPQFTIRRKMEQMREEKELVEQLRESIEMRLKVSLHEDLGAALMDGVVLCHLVNHIRPRSVASIHVPSPAVPKLSMAKCRRNVENFLEACRKLGVPEADLCSPYDILQLDFRHIRKTVDTLLALGEKPPQPTSALRSRDLISFCLVHILFIVLIYITYRWNALPP</sequence>
<dbReference type="InterPro" id="IPR036872">
    <property type="entry name" value="CH_dom_sf"/>
</dbReference>
<keyword evidence="4" id="KW-1133">Transmembrane helix</keyword>
<dbReference type="SMART" id="SM00369">
    <property type="entry name" value="LRR_TYP"/>
    <property type="match status" value="5"/>
</dbReference>
<dbReference type="RefSeq" id="XP_027413028.1">
    <property type="nucleotide sequence ID" value="XM_027557227.1"/>
</dbReference>
<feature type="compositionally biased region" description="Basic residues" evidence="3">
    <location>
        <begin position="21"/>
        <end position="34"/>
    </location>
</feature>
<feature type="compositionally biased region" description="Low complexity" evidence="3">
    <location>
        <begin position="531"/>
        <end position="543"/>
    </location>
</feature>
<keyword evidence="4" id="KW-0472">Membrane</keyword>
<dbReference type="Gene3D" id="3.80.10.10">
    <property type="entry name" value="Ribonuclease Inhibitor"/>
    <property type="match status" value="1"/>
</dbReference>
<dbReference type="Pfam" id="PF00307">
    <property type="entry name" value="CH"/>
    <property type="match status" value="1"/>
</dbReference>
<reference evidence="6" key="2">
    <citation type="submission" date="2025-08" db="UniProtKB">
        <authorList>
            <consortium name="Ensembl"/>
        </authorList>
    </citation>
    <scope>IDENTIFICATION</scope>
</reference>
<dbReference type="CDD" id="cd21270">
    <property type="entry name" value="CH_LRCH1"/>
    <property type="match status" value="1"/>
</dbReference>
<reference evidence="6 7" key="1">
    <citation type="submission" date="2018-11" db="EMBL/GenBank/DDBJ databases">
        <title>Haplotype-resolved cattle genomes.</title>
        <authorList>
            <person name="Low W.Y."/>
            <person name="Tearle R."/>
            <person name="Bickhart D.M."/>
            <person name="Rosen B.D."/>
            <person name="Koren S."/>
            <person name="Rhie A."/>
            <person name="Hiendleder S."/>
            <person name="Phillippy A.M."/>
            <person name="Smith T.P.L."/>
            <person name="Williams J.L."/>
        </authorList>
    </citation>
    <scope>NUCLEOTIDE SEQUENCE [LARGE SCALE GENOMIC DNA]</scope>
</reference>
<dbReference type="GeneTree" id="ENSGT00940000159528"/>
<dbReference type="GO" id="GO:0005737">
    <property type="term" value="C:cytoplasm"/>
    <property type="evidence" value="ECO:0007669"/>
    <property type="project" value="Ensembl"/>
</dbReference>
<feature type="transmembrane region" description="Helical" evidence="4">
    <location>
        <begin position="738"/>
        <end position="756"/>
    </location>
</feature>
<gene>
    <name evidence="6" type="primary">LRCH1</name>
</gene>
<dbReference type="PANTHER" id="PTHR48051">
    <property type="match status" value="1"/>
</dbReference>
<name>A0A4W2I975_BOBOX</name>
<feature type="region of interest" description="Disordered" evidence="3">
    <location>
        <begin position="311"/>
        <end position="347"/>
    </location>
</feature>
<dbReference type="SMART" id="SM00033">
    <property type="entry name" value="CH"/>
    <property type="match status" value="1"/>
</dbReference>
<dbReference type="InterPro" id="IPR003591">
    <property type="entry name" value="Leu-rich_rpt_typical-subtyp"/>
</dbReference>
<dbReference type="SUPFAM" id="SSF52058">
    <property type="entry name" value="L domain-like"/>
    <property type="match status" value="1"/>
</dbReference>
<dbReference type="GO" id="GO:1990869">
    <property type="term" value="P:cellular response to chemokine"/>
    <property type="evidence" value="ECO:0007669"/>
    <property type="project" value="Ensembl"/>
</dbReference>
<dbReference type="PROSITE" id="PS50021">
    <property type="entry name" value="CH"/>
    <property type="match status" value="1"/>
</dbReference>
<feature type="domain" description="Calponin-homology (CH)" evidence="5">
    <location>
        <begin position="611"/>
        <end position="727"/>
    </location>
</feature>
<feature type="region of interest" description="Disordered" evidence="3">
    <location>
        <begin position="21"/>
        <end position="53"/>
    </location>
</feature>
<evidence type="ECO:0000256" key="2">
    <source>
        <dbReference type="ARBA" id="ARBA00022737"/>
    </source>
</evidence>
<dbReference type="CTD" id="23143"/>
<dbReference type="Pfam" id="PF13855">
    <property type="entry name" value="LRR_8"/>
    <property type="match status" value="2"/>
</dbReference>
<dbReference type="InterPro" id="IPR001715">
    <property type="entry name" value="CH_dom"/>
</dbReference>
<feature type="compositionally biased region" description="Polar residues" evidence="3">
    <location>
        <begin position="512"/>
        <end position="524"/>
    </location>
</feature>
<dbReference type="PANTHER" id="PTHR48051:SF38">
    <property type="entry name" value="LEUCINE RICH REPEATS AND CALPONIN HOMOLOGY DOMAIN CONTAINING 1"/>
    <property type="match status" value="1"/>
</dbReference>